<dbReference type="PROSITE" id="PS50011">
    <property type="entry name" value="PROTEIN_KINASE_DOM"/>
    <property type="match status" value="1"/>
</dbReference>
<dbReference type="InterPro" id="IPR008271">
    <property type="entry name" value="Ser/Thr_kinase_AS"/>
</dbReference>
<dbReference type="PROSITE" id="PS00108">
    <property type="entry name" value="PROTEIN_KINASE_ST"/>
    <property type="match status" value="1"/>
</dbReference>
<feature type="domain" description="AGC-kinase C-terminal" evidence="21">
    <location>
        <begin position="1101"/>
        <end position="1168"/>
    </location>
</feature>
<evidence type="ECO:0000256" key="5">
    <source>
        <dbReference type="ARBA" id="ARBA00022679"/>
    </source>
</evidence>
<evidence type="ECO:0000256" key="10">
    <source>
        <dbReference type="ARBA" id="ARBA00022777"/>
    </source>
</evidence>
<dbReference type="Proteomes" id="UP000292702">
    <property type="component" value="Unassembled WGS sequence"/>
</dbReference>
<evidence type="ECO:0000259" key="21">
    <source>
        <dbReference type="PROSITE" id="PS51285"/>
    </source>
</evidence>
<dbReference type="SUPFAM" id="SSF46585">
    <property type="entry name" value="HR1 repeat"/>
    <property type="match status" value="1"/>
</dbReference>
<proteinExistence type="inferred from homology"/>
<dbReference type="PROSITE" id="PS50081">
    <property type="entry name" value="ZF_DAG_PE_2"/>
    <property type="match status" value="2"/>
</dbReference>
<dbReference type="Pfam" id="PF00069">
    <property type="entry name" value="Pkinase"/>
    <property type="match status" value="1"/>
</dbReference>
<feature type="compositionally biased region" description="Low complexity" evidence="17">
    <location>
        <begin position="130"/>
        <end position="147"/>
    </location>
</feature>
<organism evidence="23 24">
    <name type="scientific">Steccherinum ochraceum</name>
    <dbReference type="NCBI Taxonomy" id="92696"/>
    <lineage>
        <taxon>Eukaryota</taxon>
        <taxon>Fungi</taxon>
        <taxon>Dikarya</taxon>
        <taxon>Basidiomycota</taxon>
        <taxon>Agaricomycotina</taxon>
        <taxon>Agaricomycetes</taxon>
        <taxon>Polyporales</taxon>
        <taxon>Steccherinaceae</taxon>
        <taxon>Steccherinum</taxon>
    </lineage>
</organism>
<dbReference type="PROSITE" id="PS00479">
    <property type="entry name" value="ZF_DAG_PE_1"/>
    <property type="match status" value="1"/>
</dbReference>
<evidence type="ECO:0000256" key="16">
    <source>
        <dbReference type="PROSITE-ProRule" id="PRU10141"/>
    </source>
</evidence>
<dbReference type="Pfam" id="PF02185">
    <property type="entry name" value="HR1"/>
    <property type="match status" value="2"/>
</dbReference>
<dbReference type="InterPro" id="IPR035892">
    <property type="entry name" value="C2_domain_sf"/>
</dbReference>
<dbReference type="GO" id="GO:0005524">
    <property type="term" value="F:ATP binding"/>
    <property type="evidence" value="ECO:0007669"/>
    <property type="project" value="UniProtKB-UniRule"/>
</dbReference>
<dbReference type="GO" id="GO:0007165">
    <property type="term" value="P:signal transduction"/>
    <property type="evidence" value="ECO:0007669"/>
    <property type="project" value="InterPro"/>
</dbReference>
<dbReference type="AlphaFoldDB" id="A0A4R0R1Z5"/>
<feature type="domain" description="Phorbol-ester/DAG-type" evidence="20">
    <location>
        <begin position="576"/>
        <end position="626"/>
    </location>
</feature>
<evidence type="ECO:0000313" key="23">
    <source>
        <dbReference type="EMBL" id="TCD61020.1"/>
    </source>
</evidence>
<feature type="compositionally biased region" description="Low complexity" evidence="17">
    <location>
        <begin position="790"/>
        <end position="801"/>
    </location>
</feature>
<feature type="binding site" evidence="16">
    <location>
        <position position="870"/>
    </location>
    <ligand>
        <name>ATP</name>
        <dbReference type="ChEBI" id="CHEBI:30616"/>
    </ligand>
</feature>
<dbReference type="PROSITE" id="PS50004">
    <property type="entry name" value="C2"/>
    <property type="match status" value="1"/>
</dbReference>
<dbReference type="InterPro" id="IPR017441">
    <property type="entry name" value="Protein_kinase_ATP_BS"/>
</dbReference>
<evidence type="ECO:0000259" key="22">
    <source>
        <dbReference type="PROSITE" id="PS51860"/>
    </source>
</evidence>
<dbReference type="SUPFAM" id="SSF49562">
    <property type="entry name" value="C2 domain (Calcium/lipid-binding domain, CaLB)"/>
    <property type="match status" value="1"/>
</dbReference>
<dbReference type="FunFam" id="3.30.60.20:FF:000034">
    <property type="entry name" value="Protein kinase C"/>
    <property type="match status" value="1"/>
</dbReference>
<dbReference type="PROSITE" id="PS51285">
    <property type="entry name" value="AGC_KINASE_CTER"/>
    <property type="match status" value="1"/>
</dbReference>
<dbReference type="FunFam" id="1.10.510.10:FF:000101">
    <property type="entry name" value="Protein kinase C"/>
    <property type="match status" value="1"/>
</dbReference>
<name>A0A4R0R1Z5_9APHY</name>
<feature type="region of interest" description="Disordered" evidence="17">
    <location>
        <begin position="645"/>
        <end position="831"/>
    </location>
</feature>
<dbReference type="InterPro" id="IPR000961">
    <property type="entry name" value="AGC-kinase_C"/>
</dbReference>
<dbReference type="SUPFAM" id="SSF56112">
    <property type="entry name" value="Protein kinase-like (PK-like)"/>
    <property type="match status" value="1"/>
</dbReference>
<dbReference type="FunFam" id="3.30.200.20:FF:000103">
    <property type="entry name" value="Protein kinase C"/>
    <property type="match status" value="1"/>
</dbReference>
<keyword evidence="7" id="KW-0677">Repeat</keyword>
<evidence type="ECO:0000259" key="19">
    <source>
        <dbReference type="PROSITE" id="PS50011"/>
    </source>
</evidence>
<evidence type="ECO:0000256" key="12">
    <source>
        <dbReference type="ARBA" id="ARBA00022840"/>
    </source>
</evidence>
<evidence type="ECO:0000259" key="18">
    <source>
        <dbReference type="PROSITE" id="PS50004"/>
    </source>
</evidence>
<dbReference type="InterPro" id="IPR046349">
    <property type="entry name" value="C1-like_sf"/>
</dbReference>
<evidence type="ECO:0000256" key="2">
    <source>
        <dbReference type="ARBA" id="ARBA00012429"/>
    </source>
</evidence>
<keyword evidence="12 16" id="KW-0067">ATP-binding</keyword>
<dbReference type="InterPro" id="IPR000719">
    <property type="entry name" value="Prot_kinase_dom"/>
</dbReference>
<sequence>MIRRAARAGAVQRARAIGSPALSSPSLLTASAVPLLYLARLVVVASVPAPPAAHELDQKIQDVYKRIQTERKVLEASQLLRQATTNPEVLRRNDAAIREAERSLSYFEDTLRELQARKMMQSQRDDHQRSGSIPSSQSASSAGYGQSTPGGRPTTSPELRASSGGLPDDGYAAPKPKTYTNLDLIKADTPHSTAKISRMLHQLEFKLQVEMQYKKGIDKMAKLYQADGDKKSRADAESKRVESERKIQLLQSALKRYKTLHIIDDAAEEDEPAPTGPGPAGPGMDGERKDNLRNKPLSGKLLVTLKAARELDHAIIATGRSRNASKGIDTFVSFKVEGTQRARSHPSRTDRWMEEFEITVDKANEVEVAVFDKQVSEVNPVPIGLLWIKINDLVEAQRRQKVMNETGQGGWVTAGAMNGDNQPMAGSHGDMNAPIGLGDGSVAGSGFTAASASSEGVEAWFAMEPAGAILLQLNFVKENVRKRPLDAPGGLGRQGAVRKRKDEVHEMNGHKFVQRQFYQIILCAFCNEFLLNAVGYQCEDCRYTCHKKCYEKVVTKCISKSNIGDDDAEKINHRIPHRFEPITNIGANWCCHCGYMLPLGRKNARRCTECDITCHANCAHLVPDFCGMSMETANQLLRDWKDINKARGGRPLAPSRQSQPPRDHQYTGSQTEATQLSPEMGRLKLTGQEPPPPPKTPDYQYGRPQQPPQQQLPPHQQRPDPRLMQQPLPPTPGATYSPSSRPQPLPGGPGGKPPFPTEPVQQPPRTPAQAYAVPPTDPYPYQQRPPPQAQPSAYPGSPASQTASLPSTKASPPERQQSLPASPQVQARQAARKRKVGLDDFNFLAVLGKGNFGKVMLAEEKKSSNLYAIKVLKKEFIIDNDEVESTRSEKRVFLAAARERHPFLLGLHSCFQTETRVYFVMEYVSGGDLMLHIQRRQFSLRQAKFYASEVLLALEYFHANGIVYRDLKLDNILLTLDGHVKVADYGLCKEDMWFGSTTSTFCGTPEFMAPEILLEQRYGRAVDWWAFGVLMYEMLLGQSPFRGDDEDEIFDAILEDEPLYPITMPRDAVSVLQKLLTRDPARRLGSGKTDAEEIKRHPFFKDVSFDDVLNKRIPPPYFPTINGSADTSNFDEEFTREQPTLTPVHGQLSTRDQAEFNGFSWVATWAEV</sequence>
<dbReference type="GO" id="GO:0106310">
    <property type="term" value="F:protein serine kinase activity"/>
    <property type="evidence" value="ECO:0007669"/>
    <property type="project" value="RHEA"/>
</dbReference>
<dbReference type="FunFam" id="1.10.287.160:FF:000004">
    <property type="entry name" value="Protein kinase C"/>
    <property type="match status" value="1"/>
</dbReference>
<accession>A0A4R0R1Z5</accession>
<keyword evidence="10 23" id="KW-0418">Kinase</keyword>
<feature type="domain" description="Phorbol-ester/DAG-type" evidence="20">
    <location>
        <begin position="509"/>
        <end position="557"/>
    </location>
</feature>
<feature type="domain" description="REM-1" evidence="22">
    <location>
        <begin position="186"/>
        <end position="263"/>
    </location>
</feature>
<dbReference type="PROSITE" id="PS51860">
    <property type="entry name" value="REM_1"/>
    <property type="match status" value="1"/>
</dbReference>
<comment type="catalytic activity">
    <reaction evidence="13">
        <text>L-threonyl-[protein] + ATP = O-phospho-L-threonyl-[protein] + ADP + H(+)</text>
        <dbReference type="Rhea" id="RHEA:46608"/>
        <dbReference type="Rhea" id="RHEA-COMP:11060"/>
        <dbReference type="Rhea" id="RHEA-COMP:11605"/>
        <dbReference type="ChEBI" id="CHEBI:15378"/>
        <dbReference type="ChEBI" id="CHEBI:30013"/>
        <dbReference type="ChEBI" id="CHEBI:30616"/>
        <dbReference type="ChEBI" id="CHEBI:61977"/>
        <dbReference type="ChEBI" id="CHEBI:456216"/>
        <dbReference type="EC" id="2.7.11.13"/>
    </reaction>
</comment>
<dbReference type="GO" id="GO:0009272">
    <property type="term" value="P:fungal-type cell wall biogenesis"/>
    <property type="evidence" value="ECO:0007669"/>
    <property type="project" value="InterPro"/>
</dbReference>
<keyword evidence="24" id="KW-1185">Reference proteome</keyword>
<feature type="domain" description="Protein kinase" evidence="19">
    <location>
        <begin position="841"/>
        <end position="1100"/>
    </location>
</feature>
<dbReference type="SMART" id="SM00109">
    <property type="entry name" value="C1"/>
    <property type="match status" value="2"/>
</dbReference>
<comment type="similarity">
    <text evidence="1">Belongs to the protein kinase superfamily. AGC Ser/Thr protein kinase family. PKC subfamily.</text>
</comment>
<feature type="compositionally biased region" description="Polar residues" evidence="17">
    <location>
        <begin position="655"/>
        <end position="677"/>
    </location>
</feature>
<evidence type="ECO:0000256" key="15">
    <source>
        <dbReference type="PROSITE-ProRule" id="PRU01207"/>
    </source>
</evidence>
<evidence type="ECO:0000256" key="13">
    <source>
        <dbReference type="ARBA" id="ARBA00047272"/>
    </source>
</evidence>
<keyword evidence="5" id="KW-0808">Transferase</keyword>
<keyword evidence="6" id="KW-0479">Metal-binding</keyword>
<feature type="domain" description="C2" evidence="18">
    <location>
        <begin position="276"/>
        <end position="403"/>
    </location>
</feature>
<dbReference type="OrthoDB" id="63267at2759"/>
<comment type="caution">
    <text evidence="23">The sequence shown here is derived from an EMBL/GenBank/DDBJ whole genome shotgun (WGS) entry which is preliminary data.</text>
</comment>
<dbReference type="Pfam" id="PF00130">
    <property type="entry name" value="C1_1"/>
    <property type="match status" value="2"/>
</dbReference>
<comment type="catalytic activity">
    <reaction evidence="14">
        <text>L-seryl-[protein] + ATP = O-phospho-L-seryl-[protein] + ADP + H(+)</text>
        <dbReference type="Rhea" id="RHEA:17989"/>
        <dbReference type="Rhea" id="RHEA-COMP:9863"/>
        <dbReference type="Rhea" id="RHEA-COMP:11604"/>
        <dbReference type="ChEBI" id="CHEBI:15378"/>
        <dbReference type="ChEBI" id="CHEBI:29999"/>
        <dbReference type="ChEBI" id="CHEBI:30616"/>
        <dbReference type="ChEBI" id="CHEBI:83421"/>
        <dbReference type="ChEBI" id="CHEBI:456216"/>
        <dbReference type="EC" id="2.7.11.13"/>
    </reaction>
</comment>
<dbReference type="InterPro" id="IPR017892">
    <property type="entry name" value="Pkinase_C"/>
</dbReference>
<feature type="compositionally biased region" description="Pro residues" evidence="17">
    <location>
        <begin position="741"/>
        <end position="766"/>
    </location>
</feature>
<dbReference type="InterPro" id="IPR011072">
    <property type="entry name" value="HR1_rho-bd"/>
</dbReference>
<dbReference type="Pfam" id="PF00433">
    <property type="entry name" value="Pkinase_C"/>
    <property type="match status" value="1"/>
</dbReference>
<evidence type="ECO:0000256" key="7">
    <source>
        <dbReference type="ARBA" id="ARBA00022737"/>
    </source>
</evidence>
<protein>
    <recommendedName>
        <fullName evidence="2">protein kinase C</fullName>
        <ecNumber evidence="2">2.7.11.13</ecNumber>
    </recommendedName>
</protein>
<dbReference type="SMART" id="SM00239">
    <property type="entry name" value="C2"/>
    <property type="match status" value="1"/>
</dbReference>
<dbReference type="CDD" id="cd20822">
    <property type="entry name" value="C1_ScPKC1-like_rpt1"/>
    <property type="match status" value="1"/>
</dbReference>
<evidence type="ECO:0000256" key="14">
    <source>
        <dbReference type="ARBA" id="ARBA00047470"/>
    </source>
</evidence>
<feature type="region of interest" description="Disordered" evidence="17">
    <location>
        <begin position="118"/>
        <end position="175"/>
    </location>
</feature>
<evidence type="ECO:0000256" key="6">
    <source>
        <dbReference type="ARBA" id="ARBA00022723"/>
    </source>
</evidence>
<dbReference type="Gene3D" id="3.30.200.20">
    <property type="entry name" value="Phosphorylase Kinase, domain 1"/>
    <property type="match status" value="1"/>
</dbReference>
<dbReference type="SMART" id="SM00220">
    <property type="entry name" value="S_TKc"/>
    <property type="match status" value="1"/>
</dbReference>
<dbReference type="SMART" id="SM00133">
    <property type="entry name" value="S_TK_X"/>
    <property type="match status" value="1"/>
</dbReference>
<dbReference type="PANTHER" id="PTHR24351">
    <property type="entry name" value="RIBOSOMAL PROTEIN S6 KINASE"/>
    <property type="match status" value="1"/>
</dbReference>
<dbReference type="Gene3D" id="1.10.287.160">
    <property type="entry name" value="HR1 repeat"/>
    <property type="match status" value="1"/>
</dbReference>
<evidence type="ECO:0000256" key="4">
    <source>
        <dbReference type="ARBA" id="ARBA00022553"/>
    </source>
</evidence>
<reference evidence="23 24" key="1">
    <citation type="submission" date="2018-11" db="EMBL/GenBank/DDBJ databases">
        <title>Genome assembly of Steccherinum ochraceum LE-BIN_3174, the white-rot fungus of the Steccherinaceae family (The Residual Polyporoid clade, Polyporales, Basidiomycota).</title>
        <authorList>
            <person name="Fedorova T.V."/>
            <person name="Glazunova O.A."/>
            <person name="Landesman E.O."/>
            <person name="Moiseenko K.V."/>
            <person name="Psurtseva N.V."/>
            <person name="Savinova O.S."/>
            <person name="Shakhova N.V."/>
            <person name="Tyazhelova T.V."/>
            <person name="Vasina D.V."/>
        </authorList>
    </citation>
    <scope>NUCLEOTIDE SEQUENCE [LARGE SCALE GENOMIC DNA]</scope>
    <source>
        <strain evidence="23 24">LE-BIN_3174</strain>
    </source>
</reference>
<evidence type="ECO:0000259" key="20">
    <source>
        <dbReference type="PROSITE" id="PS50081"/>
    </source>
</evidence>
<dbReference type="GO" id="GO:0008270">
    <property type="term" value="F:zinc ion binding"/>
    <property type="evidence" value="ECO:0007669"/>
    <property type="project" value="UniProtKB-KW"/>
</dbReference>
<dbReference type="EMBL" id="RWJN01000514">
    <property type="protein sequence ID" value="TCD61020.1"/>
    <property type="molecule type" value="Genomic_DNA"/>
</dbReference>
<dbReference type="CDD" id="cd05570">
    <property type="entry name" value="STKc_PKC"/>
    <property type="match status" value="1"/>
</dbReference>
<dbReference type="Gene3D" id="3.30.60.20">
    <property type="match status" value="2"/>
</dbReference>
<dbReference type="Gene3D" id="1.10.510.10">
    <property type="entry name" value="Transferase(Phosphotransferase) domain 1"/>
    <property type="match status" value="1"/>
</dbReference>
<dbReference type="SUPFAM" id="SSF57889">
    <property type="entry name" value="Cysteine-rich domain"/>
    <property type="match status" value="2"/>
</dbReference>
<gene>
    <name evidence="23" type="primary">PKC1</name>
    <name evidence="23" type="ORF">EIP91_009143</name>
</gene>
<feature type="region of interest" description="Disordered" evidence="17">
    <location>
        <begin position="265"/>
        <end position="293"/>
    </location>
</feature>
<dbReference type="EC" id="2.7.11.13" evidence="2"/>
<keyword evidence="15" id="KW-0175">Coiled coil</keyword>
<evidence type="ECO:0000256" key="9">
    <source>
        <dbReference type="ARBA" id="ARBA00022771"/>
    </source>
</evidence>
<dbReference type="InterPro" id="IPR036274">
    <property type="entry name" value="HR1_rpt_sf"/>
</dbReference>
<dbReference type="CDD" id="cd11620">
    <property type="entry name" value="HR1_PKC-like_2_fungi"/>
    <property type="match status" value="1"/>
</dbReference>
<keyword evidence="8 16" id="KW-0547">Nucleotide-binding</keyword>
<keyword evidence="3" id="KW-0723">Serine/threonine-protein kinase</keyword>
<dbReference type="InterPro" id="IPR000008">
    <property type="entry name" value="C2_dom"/>
</dbReference>
<keyword evidence="11" id="KW-0862">Zinc</keyword>
<feature type="compositionally biased region" description="Pro residues" evidence="17">
    <location>
        <begin position="775"/>
        <end position="789"/>
    </location>
</feature>
<keyword evidence="4" id="KW-0597">Phosphoprotein</keyword>
<dbReference type="PROSITE" id="PS00107">
    <property type="entry name" value="PROTEIN_KINASE_ATP"/>
    <property type="match status" value="1"/>
</dbReference>
<dbReference type="Gene3D" id="2.60.40.150">
    <property type="entry name" value="C2 domain"/>
    <property type="match status" value="1"/>
</dbReference>
<evidence type="ECO:0000256" key="11">
    <source>
        <dbReference type="ARBA" id="ARBA00022833"/>
    </source>
</evidence>
<dbReference type="FunFam" id="3.30.60.20:FF:000014">
    <property type="entry name" value="Protein kinase C"/>
    <property type="match status" value="1"/>
</dbReference>
<dbReference type="InterPro" id="IPR002219">
    <property type="entry name" value="PKC_DAG/PE"/>
</dbReference>
<evidence type="ECO:0000256" key="3">
    <source>
        <dbReference type="ARBA" id="ARBA00022527"/>
    </source>
</evidence>
<evidence type="ECO:0000313" key="24">
    <source>
        <dbReference type="Proteomes" id="UP000292702"/>
    </source>
</evidence>
<evidence type="ECO:0000256" key="1">
    <source>
        <dbReference type="ARBA" id="ARBA00005490"/>
    </source>
</evidence>
<evidence type="ECO:0000256" key="17">
    <source>
        <dbReference type="SAM" id="MobiDB-lite"/>
    </source>
</evidence>
<feature type="compositionally biased region" description="Polar residues" evidence="17">
    <location>
        <begin position="802"/>
        <end position="827"/>
    </location>
</feature>
<keyword evidence="9" id="KW-0863">Zinc-finger</keyword>
<dbReference type="InterPro" id="IPR037312">
    <property type="entry name" value="PKC-like_HR1"/>
</dbReference>
<evidence type="ECO:0000256" key="8">
    <source>
        <dbReference type="ARBA" id="ARBA00022741"/>
    </source>
</evidence>
<dbReference type="InterPro" id="IPR011009">
    <property type="entry name" value="Kinase-like_dom_sf"/>
</dbReference>
<dbReference type="SMART" id="SM00742">
    <property type="entry name" value="Hr1"/>
    <property type="match status" value="2"/>
</dbReference>
<dbReference type="CDD" id="cd20823">
    <property type="entry name" value="C1_ScPKC1-like_rpt2"/>
    <property type="match status" value="1"/>
</dbReference>
<dbReference type="STRING" id="92696.A0A4R0R1Z5"/>
<dbReference type="GO" id="GO:0004697">
    <property type="term" value="F:diacylglycerol-dependent serine/threonine kinase activity"/>
    <property type="evidence" value="ECO:0007669"/>
    <property type="project" value="UniProtKB-EC"/>
</dbReference>